<dbReference type="Pfam" id="PF04170">
    <property type="entry name" value="NlpE"/>
    <property type="match status" value="1"/>
</dbReference>
<dbReference type="InterPro" id="IPR007298">
    <property type="entry name" value="Cu-R_lipoprotein_NlpE"/>
</dbReference>
<accession>A0A3A8G870</accession>
<dbReference type="Gene3D" id="2.40.128.640">
    <property type="match status" value="1"/>
</dbReference>
<evidence type="ECO:0000313" key="1">
    <source>
        <dbReference type="EMBL" id="RKG51154.1"/>
    </source>
</evidence>
<organism evidence="1 2">
    <name type="scientific">Acinetobacter cumulans</name>
    <dbReference type="NCBI Taxonomy" id="2136182"/>
    <lineage>
        <taxon>Bacteria</taxon>
        <taxon>Pseudomonadati</taxon>
        <taxon>Pseudomonadota</taxon>
        <taxon>Gammaproteobacteria</taxon>
        <taxon>Moraxellales</taxon>
        <taxon>Moraxellaceae</taxon>
        <taxon>Acinetobacter</taxon>
    </lineage>
</organism>
<sequence>MNKSILIPLVSLSSLTVTGLVGCERASETVKQTEAVQVKHIVPAWVGSYSGHTPCMSCSALCEDCEGMAVKLTLNADMTYTLDRQSMSGNDVSEILTGRMLFKDEDKTELELVGVAKRNLLLVNSAKHEVEIRMDQTANPYATSDEFLLSQT</sequence>
<dbReference type="AlphaFoldDB" id="A0A3A8G870"/>
<dbReference type="EMBL" id="RAXZ01000016">
    <property type="protein sequence ID" value="RKG51154.1"/>
    <property type="molecule type" value="Genomic_DNA"/>
</dbReference>
<dbReference type="PROSITE" id="PS51257">
    <property type="entry name" value="PROKAR_LIPOPROTEIN"/>
    <property type="match status" value="1"/>
</dbReference>
<name>A0A3A8G870_9GAMM</name>
<evidence type="ECO:0008006" key="3">
    <source>
        <dbReference type="Google" id="ProtNLM"/>
    </source>
</evidence>
<gene>
    <name evidence="1" type="ORF">D7V64_11650</name>
</gene>
<dbReference type="Proteomes" id="UP000281084">
    <property type="component" value="Unassembled WGS sequence"/>
</dbReference>
<proteinExistence type="predicted"/>
<protein>
    <recommendedName>
        <fullName evidence="3">Copper resistance protein NlpE</fullName>
    </recommendedName>
</protein>
<evidence type="ECO:0000313" key="2">
    <source>
        <dbReference type="Proteomes" id="UP000281084"/>
    </source>
</evidence>
<reference evidence="1 2" key="1">
    <citation type="submission" date="2018-09" db="EMBL/GenBank/DDBJ databases">
        <title>The draft genome of Acinetobacter spp. strains.</title>
        <authorList>
            <person name="Qin J."/>
            <person name="Feng Y."/>
            <person name="Zong Z."/>
        </authorList>
    </citation>
    <scope>NUCLEOTIDE SEQUENCE [LARGE SCALE GENOMIC DNA]</scope>
    <source>
        <strain evidence="1 2">WCHAc060002</strain>
    </source>
</reference>
<dbReference type="RefSeq" id="WP_120367789.1">
    <property type="nucleotide sequence ID" value="NZ_RAXZ01000016.1"/>
</dbReference>
<comment type="caution">
    <text evidence="1">The sequence shown here is derived from an EMBL/GenBank/DDBJ whole genome shotgun (WGS) entry which is preliminary data.</text>
</comment>